<keyword evidence="1" id="KW-0175">Coiled coil</keyword>
<dbReference type="RefSeq" id="WP_163964226.1">
    <property type="nucleotide sequence ID" value="NZ_JAAGNX010000002.1"/>
</dbReference>
<evidence type="ECO:0000256" key="2">
    <source>
        <dbReference type="SAM" id="MobiDB-lite"/>
    </source>
</evidence>
<comment type="caution">
    <text evidence="3">The sequence shown here is derived from an EMBL/GenBank/DDBJ whole genome shotgun (WGS) entry which is preliminary data.</text>
</comment>
<proteinExistence type="predicted"/>
<keyword evidence="4" id="KW-1185">Reference proteome</keyword>
<evidence type="ECO:0000256" key="1">
    <source>
        <dbReference type="SAM" id="Coils"/>
    </source>
</evidence>
<feature type="region of interest" description="Disordered" evidence="2">
    <location>
        <begin position="1"/>
        <end position="20"/>
    </location>
</feature>
<gene>
    <name evidence="3" type="ORF">G0Q06_08005</name>
</gene>
<protein>
    <submittedName>
        <fullName evidence="3">Uncharacterized protein</fullName>
    </submittedName>
</protein>
<name>A0A6B2M2G3_9BACT</name>
<accession>A0A6B2M2G3</accession>
<dbReference type="AlphaFoldDB" id="A0A6B2M2G3"/>
<dbReference type="EMBL" id="JAAGNX010000002">
    <property type="protein sequence ID" value="NDV62389.1"/>
    <property type="molecule type" value="Genomic_DNA"/>
</dbReference>
<evidence type="ECO:0000313" key="3">
    <source>
        <dbReference type="EMBL" id="NDV62389.1"/>
    </source>
</evidence>
<feature type="coiled-coil region" evidence="1">
    <location>
        <begin position="65"/>
        <end position="92"/>
    </location>
</feature>
<evidence type="ECO:0000313" key="4">
    <source>
        <dbReference type="Proteomes" id="UP000478417"/>
    </source>
</evidence>
<sequence>MKSAYELAMERLEKDDPEGAVTLSEEQKEALGDIDTKFKAKIAEREVFLEKQLLEARQSGDPDAIEQIRTQLRNERLRLEEERESAKEKVRKAGSGE</sequence>
<reference evidence="3 4" key="1">
    <citation type="submission" date="2020-02" db="EMBL/GenBank/DDBJ databases">
        <title>Albibacoteraceae fam. nov., the first described family within the subdivision 4 Verrucomicrobia.</title>
        <authorList>
            <person name="Xi F."/>
        </authorList>
    </citation>
    <scope>NUCLEOTIDE SEQUENCE [LARGE SCALE GENOMIC DNA]</scope>
    <source>
        <strain evidence="3 4">CK1056</strain>
    </source>
</reference>
<organism evidence="3 4">
    <name type="scientific">Oceanipulchritudo coccoides</name>
    <dbReference type="NCBI Taxonomy" id="2706888"/>
    <lineage>
        <taxon>Bacteria</taxon>
        <taxon>Pseudomonadati</taxon>
        <taxon>Verrucomicrobiota</taxon>
        <taxon>Opitutia</taxon>
        <taxon>Puniceicoccales</taxon>
        <taxon>Oceanipulchritudinaceae</taxon>
        <taxon>Oceanipulchritudo</taxon>
    </lineage>
</organism>
<dbReference type="Proteomes" id="UP000478417">
    <property type="component" value="Unassembled WGS sequence"/>
</dbReference>